<dbReference type="PANTHER" id="PTHR13408:SF0">
    <property type="entry name" value="DNA-DIRECTED RNA POLYMERASE III SUBUNIT RPC4"/>
    <property type="match status" value="1"/>
</dbReference>
<comment type="subcellular location">
    <subcellularLocation>
        <location evidence="1">Nucleus</location>
    </subcellularLocation>
</comment>
<evidence type="ECO:0000256" key="3">
    <source>
        <dbReference type="ARBA" id="ARBA00023163"/>
    </source>
</evidence>
<feature type="compositionally biased region" description="Low complexity" evidence="5">
    <location>
        <begin position="34"/>
        <end position="50"/>
    </location>
</feature>
<dbReference type="STRING" id="101127.A0A1X2GVY9"/>
<comment type="caution">
    <text evidence="6">The sequence shown here is derived from an EMBL/GenBank/DDBJ whole genome shotgun (WGS) entry which is preliminary data.</text>
</comment>
<evidence type="ECO:0000256" key="2">
    <source>
        <dbReference type="ARBA" id="ARBA00022478"/>
    </source>
</evidence>
<dbReference type="GO" id="GO:0042797">
    <property type="term" value="P:tRNA transcription by RNA polymerase III"/>
    <property type="evidence" value="ECO:0007669"/>
    <property type="project" value="TreeGrafter"/>
</dbReference>
<protein>
    <recommendedName>
        <fullName evidence="8">RNA polymerase III RPC4-domain-containing protein</fullName>
    </recommendedName>
</protein>
<keyword evidence="2" id="KW-0240">DNA-directed RNA polymerase</keyword>
<feature type="compositionally biased region" description="Basic and acidic residues" evidence="5">
    <location>
        <begin position="221"/>
        <end position="244"/>
    </location>
</feature>
<keyword evidence="4" id="KW-0539">Nucleus</keyword>
<dbReference type="GO" id="GO:0005666">
    <property type="term" value="C:RNA polymerase III complex"/>
    <property type="evidence" value="ECO:0007669"/>
    <property type="project" value="InterPro"/>
</dbReference>
<dbReference type="Proteomes" id="UP000242146">
    <property type="component" value="Unassembled WGS sequence"/>
</dbReference>
<dbReference type="GO" id="GO:0003677">
    <property type="term" value="F:DNA binding"/>
    <property type="evidence" value="ECO:0007669"/>
    <property type="project" value="InterPro"/>
</dbReference>
<keyword evidence="3" id="KW-0804">Transcription</keyword>
<evidence type="ECO:0000256" key="1">
    <source>
        <dbReference type="ARBA" id="ARBA00004123"/>
    </source>
</evidence>
<gene>
    <name evidence="6" type="ORF">DM01DRAFT_1331658</name>
</gene>
<proteinExistence type="predicted"/>
<dbReference type="OrthoDB" id="5836119at2759"/>
<dbReference type="InterPro" id="IPR007811">
    <property type="entry name" value="RPC4"/>
</dbReference>
<dbReference type="AlphaFoldDB" id="A0A1X2GVY9"/>
<evidence type="ECO:0008006" key="8">
    <source>
        <dbReference type="Google" id="ProtNLM"/>
    </source>
</evidence>
<keyword evidence="7" id="KW-1185">Reference proteome</keyword>
<evidence type="ECO:0000256" key="4">
    <source>
        <dbReference type="ARBA" id="ARBA00023242"/>
    </source>
</evidence>
<feature type="compositionally biased region" description="Polar residues" evidence="5">
    <location>
        <begin position="1"/>
        <end position="15"/>
    </location>
</feature>
<evidence type="ECO:0000313" key="7">
    <source>
        <dbReference type="Proteomes" id="UP000242146"/>
    </source>
</evidence>
<accession>A0A1X2GVY9</accession>
<organism evidence="6 7">
    <name type="scientific">Hesseltinella vesiculosa</name>
    <dbReference type="NCBI Taxonomy" id="101127"/>
    <lineage>
        <taxon>Eukaryota</taxon>
        <taxon>Fungi</taxon>
        <taxon>Fungi incertae sedis</taxon>
        <taxon>Mucoromycota</taxon>
        <taxon>Mucoromycotina</taxon>
        <taxon>Mucoromycetes</taxon>
        <taxon>Mucorales</taxon>
        <taxon>Cunninghamellaceae</taxon>
        <taxon>Hesseltinella</taxon>
    </lineage>
</organism>
<feature type="region of interest" description="Disordered" evidence="5">
    <location>
        <begin position="1"/>
        <end position="100"/>
    </location>
</feature>
<feature type="region of interest" description="Disordered" evidence="5">
    <location>
        <begin position="202"/>
        <end position="254"/>
    </location>
</feature>
<evidence type="ECO:0000313" key="6">
    <source>
        <dbReference type="EMBL" id="ORX62204.1"/>
    </source>
</evidence>
<reference evidence="6 7" key="1">
    <citation type="submission" date="2016-07" db="EMBL/GenBank/DDBJ databases">
        <title>Pervasive Adenine N6-methylation of Active Genes in Fungi.</title>
        <authorList>
            <consortium name="DOE Joint Genome Institute"/>
            <person name="Mondo S.J."/>
            <person name="Dannebaum R.O."/>
            <person name="Kuo R.C."/>
            <person name="Labutti K."/>
            <person name="Haridas S."/>
            <person name="Kuo A."/>
            <person name="Salamov A."/>
            <person name="Ahrendt S.R."/>
            <person name="Lipzen A."/>
            <person name="Sullivan W."/>
            <person name="Andreopoulos W.B."/>
            <person name="Clum A."/>
            <person name="Lindquist E."/>
            <person name="Daum C."/>
            <person name="Ramamoorthy G.K."/>
            <person name="Gryganskyi A."/>
            <person name="Culley D."/>
            <person name="Magnuson J.K."/>
            <person name="James T.Y."/>
            <person name="O'Malley M.A."/>
            <person name="Stajich J.E."/>
            <person name="Spatafora J.W."/>
            <person name="Visel A."/>
            <person name="Grigoriev I.V."/>
        </authorList>
    </citation>
    <scope>NUCLEOTIDE SEQUENCE [LARGE SCALE GENOMIC DNA]</scope>
    <source>
        <strain evidence="6 7">NRRL 3301</strain>
    </source>
</reference>
<dbReference type="PANTHER" id="PTHR13408">
    <property type="entry name" value="DNA-DIRECTED RNA POLYMERASE III"/>
    <property type="match status" value="1"/>
</dbReference>
<dbReference type="Pfam" id="PF05132">
    <property type="entry name" value="RNA_pol_Rpc4"/>
    <property type="match status" value="1"/>
</dbReference>
<dbReference type="EMBL" id="MCGT01000002">
    <property type="protein sequence ID" value="ORX62204.1"/>
    <property type="molecule type" value="Genomic_DNA"/>
</dbReference>
<sequence>MSTPPVENTTPSVQKQTRRFAPTIRGRGRGRGSGPADASADASSSTATDTVQVKVEADASIGHVQSEGPVEGRLQSVHGPKTRGGAAKFFTRSPRLRTTSAIDQAIKSDSRDGGRGRGRGRGRGMVVEEVSASGIFSLGPSAAGSRSRSNMMASMGAAASYGGDVSQQYDENGADTDMMVLFGRTLDTNTPDMVNHVARTAGELEPSDLTRTRTKAPWTKTKTDNDKMDIDTPVKSEGAEKDGGEGADTQSTTQEPWLMEDDAPARHLFAVNENNKVVSVADDELLFFQLPKVVPQFDLPVKEDEVNEDVDMVKDKEADLPAPAQKATLEEKMNQLSLSEMPNGSIGKLVVFKSGKIKLKMGDILYDLDNGMTSSFLENLMVVDTESEQLKKSIELGHLVQKFTCIPNINSLLEGHEYTSS</sequence>
<name>A0A1X2GVY9_9FUNG</name>
<evidence type="ECO:0000256" key="5">
    <source>
        <dbReference type="SAM" id="MobiDB-lite"/>
    </source>
</evidence>